<gene>
    <name evidence="1" type="ORF">MJG50_03015</name>
</gene>
<evidence type="ECO:0000313" key="1">
    <source>
        <dbReference type="EMBL" id="MCH1624286.1"/>
    </source>
</evidence>
<dbReference type="RefSeq" id="WP_240252549.1">
    <property type="nucleotide sequence ID" value="NZ_JAKTTI010000002.1"/>
</dbReference>
<protein>
    <submittedName>
        <fullName evidence="1">Uncharacterized protein</fullName>
    </submittedName>
</protein>
<organism evidence="1 2">
    <name type="scientific">Fredinandcohnia quinoae</name>
    <dbReference type="NCBI Taxonomy" id="2918902"/>
    <lineage>
        <taxon>Bacteria</taxon>
        <taxon>Bacillati</taxon>
        <taxon>Bacillota</taxon>
        <taxon>Bacilli</taxon>
        <taxon>Bacillales</taxon>
        <taxon>Bacillaceae</taxon>
        <taxon>Fredinandcohnia</taxon>
    </lineage>
</organism>
<name>A0AAW5DUI1_9BACI</name>
<dbReference type="EMBL" id="JAKTTI010000002">
    <property type="protein sequence ID" value="MCH1624286.1"/>
    <property type="molecule type" value="Genomic_DNA"/>
</dbReference>
<comment type="caution">
    <text evidence="1">The sequence shown here is derived from an EMBL/GenBank/DDBJ whole genome shotgun (WGS) entry which is preliminary data.</text>
</comment>
<dbReference type="AlphaFoldDB" id="A0AAW5DUI1"/>
<dbReference type="PROSITE" id="PS51257">
    <property type="entry name" value="PROKAR_LIPOPROTEIN"/>
    <property type="match status" value="1"/>
</dbReference>
<reference evidence="1" key="1">
    <citation type="submission" date="2022-02" db="EMBL/GenBank/DDBJ databases">
        <title>Fredinandcohnia quinoae sp. nov. isolated from Chenopodium quinoa seeds.</title>
        <authorList>
            <person name="Saati-Santamaria Z."/>
            <person name="Flores-Felix J.D."/>
            <person name="Igual J.M."/>
            <person name="Velazquez E."/>
            <person name="Garcia-Fraile P."/>
            <person name="Martinez-Molina E."/>
        </authorList>
    </citation>
    <scope>NUCLEOTIDE SEQUENCE</scope>
    <source>
        <strain evidence="1">SECRCQ15</strain>
    </source>
</reference>
<evidence type="ECO:0000313" key="2">
    <source>
        <dbReference type="Proteomes" id="UP001431131"/>
    </source>
</evidence>
<dbReference type="Proteomes" id="UP001431131">
    <property type="component" value="Unassembled WGS sequence"/>
</dbReference>
<keyword evidence="2" id="KW-1185">Reference proteome</keyword>
<sequence length="187" mass="21434">MKKAFYLLSFSLCLVLISGCGNNERGSTKEGPANSTFIMEAETTEGDFVYRLVSEKELYKEAEPVKLYAELEYIGDQDSISIFHAGSPFYFDMTEKTRDYEIPYPMIQPLIQTTLKKGEPLREPYTKSGGYSDQDDGEYVKFMKKFLKGDDFPTGQYEVKGNASFHTEEYGTEQQFNIEAKIEFEVK</sequence>
<proteinExistence type="predicted"/>
<accession>A0AAW5DUI1</accession>